<evidence type="ECO:0000256" key="4">
    <source>
        <dbReference type="ARBA" id="ARBA00023186"/>
    </source>
</evidence>
<dbReference type="Pfam" id="PF00004">
    <property type="entry name" value="AAA"/>
    <property type="match status" value="1"/>
</dbReference>
<dbReference type="PANTHER" id="PTHR48102:SF3">
    <property type="entry name" value="ATP-DEPENDENT PROTEASE ATPASE SUBUNIT HSLU"/>
    <property type="match status" value="1"/>
</dbReference>
<dbReference type="EMBL" id="JACXSS010000001">
    <property type="protein sequence ID" value="MBD9357891.1"/>
    <property type="molecule type" value="Genomic_DNA"/>
</dbReference>
<keyword evidence="5" id="KW-0963">Cytoplasm</keyword>
<dbReference type="SMART" id="SM00382">
    <property type="entry name" value="AAA"/>
    <property type="match status" value="1"/>
</dbReference>
<dbReference type="InterPro" id="IPR027417">
    <property type="entry name" value="P-loop_NTPase"/>
</dbReference>
<keyword evidence="8" id="KW-0378">Hydrolase</keyword>
<dbReference type="Gene3D" id="1.10.8.60">
    <property type="match status" value="1"/>
</dbReference>
<dbReference type="InterPro" id="IPR003593">
    <property type="entry name" value="AAA+_ATPase"/>
</dbReference>
<keyword evidence="8" id="KW-0645">Protease</keyword>
<feature type="binding site" evidence="5">
    <location>
        <begin position="60"/>
        <end position="65"/>
    </location>
    <ligand>
        <name>ATP</name>
        <dbReference type="ChEBI" id="CHEBI:30616"/>
    </ligand>
</feature>
<name>A0ABR9D522_9GAMM</name>
<evidence type="ECO:0000313" key="9">
    <source>
        <dbReference type="Proteomes" id="UP000652176"/>
    </source>
</evidence>
<reference evidence="8 9" key="1">
    <citation type="submission" date="2020-09" db="EMBL/GenBank/DDBJ databases">
        <title>Methylomonas albis sp. nov. and Methylomonas fluvii sp. nov.: Two cold-adapted methanotrophs from the River Elbe and an amended description of Methylovulum psychrotolerans strain Eb1.</title>
        <authorList>
            <person name="Bussmann I.K."/>
            <person name="Klings K.-W."/>
            <person name="Warnstedt J."/>
            <person name="Hoppert M."/>
            <person name="Saborowski A."/>
            <person name="Horn F."/>
            <person name="Liebner S."/>
        </authorList>
    </citation>
    <scope>NUCLEOTIDE SEQUENCE [LARGE SCALE GENOMIC DNA]</scope>
    <source>
        <strain evidence="8 9">EbA</strain>
    </source>
</reference>
<comment type="caution">
    <text evidence="8">The sequence shown here is derived from an EMBL/GenBank/DDBJ whole genome shotgun (WGS) entry which is preliminary data.</text>
</comment>
<dbReference type="GO" id="GO:0006508">
    <property type="term" value="P:proteolysis"/>
    <property type="evidence" value="ECO:0007669"/>
    <property type="project" value="UniProtKB-KW"/>
</dbReference>
<keyword evidence="2 5" id="KW-0547">Nucleotide-binding</keyword>
<dbReference type="InterPro" id="IPR003959">
    <property type="entry name" value="ATPase_AAA_core"/>
</dbReference>
<gene>
    <name evidence="5 8" type="primary">hslU</name>
    <name evidence="8" type="ORF">IE877_18795</name>
</gene>
<evidence type="ECO:0000256" key="3">
    <source>
        <dbReference type="ARBA" id="ARBA00022840"/>
    </source>
</evidence>
<dbReference type="GO" id="GO:0008233">
    <property type="term" value="F:peptidase activity"/>
    <property type="evidence" value="ECO:0007669"/>
    <property type="project" value="UniProtKB-KW"/>
</dbReference>
<dbReference type="SMART" id="SM01086">
    <property type="entry name" value="ClpB_D2-small"/>
    <property type="match status" value="1"/>
</dbReference>
<dbReference type="NCBIfam" id="TIGR00390">
    <property type="entry name" value="hslU"/>
    <property type="match status" value="1"/>
</dbReference>
<keyword evidence="9" id="KW-1185">Reference proteome</keyword>
<sequence length="439" mass="48893">MSQMTPREIVSELDKHIVGQAAAKRSVAIALRNRWRRSQVAAELRDEITPKNILMIGPTGVGKTEIARRLARLANAPFIKIEATKFTEVGYVGRDVESIIRDLIDSAVKTTRVSAMERVQNRAADAAEEKVLDILLPRAEGGMLSDTEESTRQKMRKKLREGDLNDKEIQIDVSAPAVGVEIMAPPGMEEMTSQLQGMFQNLGSGRTKTRKLKIKDALKQLQEEEAGKLVNEEEIKQTALEAVEQHGIVFLDEIDKICKRSEMGGGEVSREGVQRDLLPLVEGSTVTTKYGMIKTDHILFIASGAFHLTKPSDLIPELQGRFPIRVELNALSADDFVRILTEPDASLTEQYQALLKTEGVEVQFSADGIQRIAELGWQVNEKTENIGARRLHTILEKLLEDISFDAPDLIEKSINIDAAYVDAHLMELADDEDLSRYIL</sequence>
<keyword evidence="4 5" id="KW-0143">Chaperone</keyword>
<comment type="similarity">
    <text evidence="1 5">Belongs to the ClpX chaperone family. HslU subfamily.</text>
</comment>
<feature type="binding site" evidence="5">
    <location>
        <position position="317"/>
    </location>
    <ligand>
        <name>ATP</name>
        <dbReference type="ChEBI" id="CHEBI:30616"/>
    </ligand>
</feature>
<dbReference type="RefSeq" id="WP_192376139.1">
    <property type="nucleotide sequence ID" value="NZ_CAJHIV010000001.1"/>
</dbReference>
<keyword evidence="3 5" id="KW-0067">ATP-binding</keyword>
<comment type="subunit">
    <text evidence="5">A double ring-shaped homohexamer of HslV is capped on each side by a ring-shaped HslU homohexamer. The assembly of the HslU/HslV complex is dependent on binding of ATP.</text>
</comment>
<dbReference type="InterPro" id="IPR050052">
    <property type="entry name" value="ATP-dep_Clp_protease_ClpX"/>
</dbReference>
<dbReference type="Gene3D" id="3.40.50.300">
    <property type="entry name" value="P-loop containing nucleotide triphosphate hydrolases"/>
    <property type="match status" value="1"/>
</dbReference>
<dbReference type="NCBIfam" id="NF003544">
    <property type="entry name" value="PRK05201.1"/>
    <property type="match status" value="1"/>
</dbReference>
<accession>A0ABR9D522</accession>
<dbReference type="CDD" id="cd19498">
    <property type="entry name" value="RecA-like_HslU"/>
    <property type="match status" value="1"/>
</dbReference>
<feature type="binding site" evidence="5">
    <location>
        <position position="18"/>
    </location>
    <ligand>
        <name>ATP</name>
        <dbReference type="ChEBI" id="CHEBI:30616"/>
    </ligand>
</feature>
<feature type="domain" description="AAA+ ATPase" evidence="6">
    <location>
        <begin position="49"/>
        <end position="328"/>
    </location>
</feature>
<comment type="subcellular location">
    <subcellularLocation>
        <location evidence="5">Cytoplasm</location>
    </subcellularLocation>
</comment>
<dbReference type="HAMAP" id="MF_00249">
    <property type="entry name" value="HslU"/>
    <property type="match status" value="1"/>
</dbReference>
<evidence type="ECO:0000313" key="8">
    <source>
        <dbReference type="EMBL" id="MBD9357891.1"/>
    </source>
</evidence>
<feature type="binding site" evidence="5">
    <location>
        <position position="389"/>
    </location>
    <ligand>
        <name>ATP</name>
        <dbReference type="ChEBI" id="CHEBI:30616"/>
    </ligand>
</feature>
<evidence type="ECO:0000259" key="7">
    <source>
        <dbReference type="SMART" id="SM01086"/>
    </source>
</evidence>
<dbReference type="InterPro" id="IPR019489">
    <property type="entry name" value="Clp_ATPase_C"/>
</dbReference>
<dbReference type="Proteomes" id="UP000652176">
    <property type="component" value="Unassembled WGS sequence"/>
</dbReference>
<dbReference type="Pfam" id="PF07724">
    <property type="entry name" value="AAA_2"/>
    <property type="match status" value="1"/>
</dbReference>
<dbReference type="Gene3D" id="1.10.8.10">
    <property type="entry name" value="DNA helicase RuvA subunit, C-terminal domain"/>
    <property type="match status" value="2"/>
</dbReference>
<evidence type="ECO:0000256" key="5">
    <source>
        <dbReference type="HAMAP-Rule" id="MF_00249"/>
    </source>
</evidence>
<dbReference type="PANTHER" id="PTHR48102">
    <property type="entry name" value="ATP-DEPENDENT CLP PROTEASE ATP-BINDING SUBUNIT CLPX-LIKE, MITOCHONDRIAL-RELATED"/>
    <property type="match status" value="1"/>
</dbReference>
<dbReference type="InterPro" id="IPR004491">
    <property type="entry name" value="HslU"/>
</dbReference>
<protein>
    <recommendedName>
        <fullName evidence="5">ATP-dependent protease ATPase subunit HslU</fullName>
    </recommendedName>
    <alternativeName>
        <fullName evidence="5">Unfoldase HslU</fullName>
    </alternativeName>
</protein>
<feature type="domain" description="Clp ATPase C-terminal" evidence="7">
    <location>
        <begin position="331"/>
        <end position="425"/>
    </location>
</feature>
<comment type="function">
    <text evidence="5">ATPase subunit of a proteasome-like degradation complex; this subunit has chaperone activity. The binding of ATP and its subsequent hydrolysis by HslU are essential for unfolding of protein substrates subsequently hydrolyzed by HslV. HslU recognizes the N-terminal part of its protein substrates and unfolds these before they are guided to HslV for hydrolysis.</text>
</comment>
<evidence type="ECO:0000256" key="1">
    <source>
        <dbReference type="ARBA" id="ARBA00009771"/>
    </source>
</evidence>
<proteinExistence type="inferred from homology"/>
<feature type="binding site" evidence="5">
    <location>
        <position position="252"/>
    </location>
    <ligand>
        <name>ATP</name>
        <dbReference type="ChEBI" id="CHEBI:30616"/>
    </ligand>
</feature>
<dbReference type="SUPFAM" id="SSF52540">
    <property type="entry name" value="P-loop containing nucleoside triphosphate hydrolases"/>
    <property type="match status" value="1"/>
</dbReference>
<evidence type="ECO:0000256" key="2">
    <source>
        <dbReference type="ARBA" id="ARBA00022741"/>
    </source>
</evidence>
<organism evidence="8 9">
    <name type="scientific">Methylomonas albis</name>
    <dbReference type="NCBI Taxonomy" id="1854563"/>
    <lineage>
        <taxon>Bacteria</taxon>
        <taxon>Pseudomonadati</taxon>
        <taxon>Pseudomonadota</taxon>
        <taxon>Gammaproteobacteria</taxon>
        <taxon>Methylococcales</taxon>
        <taxon>Methylococcaceae</taxon>
        <taxon>Methylomonas</taxon>
    </lineage>
</organism>
<evidence type="ECO:0000259" key="6">
    <source>
        <dbReference type="SMART" id="SM00382"/>
    </source>
</evidence>